<sequence>MEVDKKFDIIKIDTEAQTDDPSTQKIQIILKANDRLIQLGNLKHQVKDSRVTACDPNDGRTLLNTATDVKIDPRHTGRSMIEVKFDTVPKEPILLEFYCLCANFNNVKNLFESIDEHDLTKVNFKTKDMYLKSWPTHRPDLYIRKKPKDHQAEITIKVMRMVSTGQGMRPQEGQNPVVVIADKEFKLNYILEYVSNKNNSSSGRDKFIWGTIKNRGQVADTSMKLGQLQLGGAPFVMMPDEQPRQALPPQTGNPTIGMHGHGTAHSHAHQHQAHQHMQQQSYQQVPYQQQQTQQQVLAPHSITSNHPSDTLQNPANNLPFNPTGYGLLSDHLTPSQREETIQYFNNQPYFNPDEAQNQQLSMAGNRLRHISIFHRNFRAALVQGVNNARPEDRPRFNDPERMTPVTPQAKDLGQTVRLLADDIRTFGLELIRLGAEFHRDPNFNGDDEAKENFRRLIQNNMDAARYLHPLLTNLTNITIPLPHDPPRYLSVYHPR</sequence>
<protein>
    <submittedName>
        <fullName evidence="2">Uncharacterized protein</fullName>
    </submittedName>
</protein>
<evidence type="ECO:0000256" key="1">
    <source>
        <dbReference type="SAM" id="MobiDB-lite"/>
    </source>
</evidence>
<name>E4X816_OIKDI</name>
<accession>E4X816</accession>
<keyword evidence="3" id="KW-1185">Reference proteome</keyword>
<feature type="compositionally biased region" description="Polar residues" evidence="1">
    <location>
        <begin position="301"/>
        <end position="310"/>
    </location>
</feature>
<proteinExistence type="predicted"/>
<dbReference type="InParanoid" id="E4X816"/>
<feature type="compositionally biased region" description="Basic residues" evidence="1">
    <location>
        <begin position="262"/>
        <end position="274"/>
    </location>
</feature>
<evidence type="ECO:0000313" key="3">
    <source>
        <dbReference type="Proteomes" id="UP000001307"/>
    </source>
</evidence>
<reference evidence="2" key="1">
    <citation type="journal article" date="2010" name="Science">
        <title>Plasticity of animal genome architecture unmasked by rapid evolution of a pelagic tunicate.</title>
        <authorList>
            <person name="Denoeud F."/>
            <person name="Henriet S."/>
            <person name="Mungpakdee S."/>
            <person name="Aury J.M."/>
            <person name="Da Silva C."/>
            <person name="Brinkmann H."/>
            <person name="Mikhaleva J."/>
            <person name="Olsen L.C."/>
            <person name="Jubin C."/>
            <person name="Canestro C."/>
            <person name="Bouquet J.M."/>
            <person name="Danks G."/>
            <person name="Poulain J."/>
            <person name="Campsteijn C."/>
            <person name="Adamski M."/>
            <person name="Cross I."/>
            <person name="Yadetie F."/>
            <person name="Muffato M."/>
            <person name="Louis A."/>
            <person name="Butcher S."/>
            <person name="Tsagkogeorga G."/>
            <person name="Konrad A."/>
            <person name="Singh S."/>
            <person name="Jensen M.F."/>
            <person name="Cong E.H."/>
            <person name="Eikeseth-Otteraa H."/>
            <person name="Noel B."/>
            <person name="Anthouard V."/>
            <person name="Porcel B.M."/>
            <person name="Kachouri-Lafond R."/>
            <person name="Nishino A."/>
            <person name="Ugolini M."/>
            <person name="Chourrout P."/>
            <person name="Nishida H."/>
            <person name="Aasland R."/>
            <person name="Huzurbazar S."/>
            <person name="Westhof E."/>
            <person name="Delsuc F."/>
            <person name="Lehrach H."/>
            <person name="Reinhardt R."/>
            <person name="Weissenbach J."/>
            <person name="Roy S.W."/>
            <person name="Artiguenave F."/>
            <person name="Postlethwait J.H."/>
            <person name="Manak J.R."/>
            <person name="Thompson E.M."/>
            <person name="Jaillon O."/>
            <person name="Du Pasquier L."/>
            <person name="Boudinot P."/>
            <person name="Liberles D.A."/>
            <person name="Volff J.N."/>
            <person name="Philippe H."/>
            <person name="Lenhard B."/>
            <person name="Roest Crollius H."/>
            <person name="Wincker P."/>
            <person name="Chourrout D."/>
        </authorList>
    </citation>
    <scope>NUCLEOTIDE SEQUENCE [LARGE SCALE GENOMIC DNA]</scope>
</reference>
<dbReference type="EMBL" id="FN653028">
    <property type="protein sequence ID" value="CBY18839.1"/>
    <property type="molecule type" value="Genomic_DNA"/>
</dbReference>
<dbReference type="Proteomes" id="UP000001307">
    <property type="component" value="Unassembled WGS sequence"/>
</dbReference>
<feature type="compositionally biased region" description="Low complexity" evidence="1">
    <location>
        <begin position="275"/>
        <end position="300"/>
    </location>
</feature>
<dbReference type="AlphaFoldDB" id="E4X816"/>
<feature type="region of interest" description="Disordered" evidence="1">
    <location>
        <begin position="240"/>
        <end position="310"/>
    </location>
</feature>
<evidence type="ECO:0000313" key="2">
    <source>
        <dbReference type="EMBL" id="CBY18839.1"/>
    </source>
</evidence>
<dbReference type="OrthoDB" id="10347572at2759"/>
<organism evidence="2">
    <name type="scientific">Oikopleura dioica</name>
    <name type="common">Tunicate</name>
    <dbReference type="NCBI Taxonomy" id="34765"/>
    <lineage>
        <taxon>Eukaryota</taxon>
        <taxon>Metazoa</taxon>
        <taxon>Chordata</taxon>
        <taxon>Tunicata</taxon>
        <taxon>Appendicularia</taxon>
        <taxon>Copelata</taxon>
        <taxon>Oikopleuridae</taxon>
        <taxon>Oikopleura</taxon>
    </lineage>
</organism>
<gene>
    <name evidence="2" type="ORF">GSOID_T00003707001</name>
</gene>